<evidence type="ECO:0008006" key="5">
    <source>
        <dbReference type="Google" id="ProtNLM"/>
    </source>
</evidence>
<dbReference type="Proteomes" id="UP000503222">
    <property type="component" value="Chromosome"/>
</dbReference>
<reference evidence="3 4" key="1">
    <citation type="submission" date="2020-03" db="EMBL/GenBank/DDBJ databases">
        <title>Sphingomonas sp. nov., isolated from fish.</title>
        <authorList>
            <person name="Hyun D.-W."/>
            <person name="Bae J.-W."/>
        </authorList>
    </citation>
    <scope>NUCLEOTIDE SEQUENCE [LARGE SCALE GENOMIC DNA]</scope>
    <source>
        <strain evidence="3 4">HDW15B</strain>
    </source>
</reference>
<gene>
    <name evidence="3" type="ORF">G7077_04090</name>
</gene>
<sequence length="497" mass="54016">MDGHWLQGRPLGSLSVLSRILGFALASAASPALAQSVDHGAMDHEAMGHAPAAPHPDVTPGLTQTTPDPHAQHRVHEAAGTPEEPSDHAPITDHSGHDMRTGHGDMPMMTGALGPYPMQRESSGTAWQPDTSEHHGLMGHRGDWMLMGHGVLNLVTDHQGRDRGDDKAFASGMLMGMAQRPVGNGTLQFRAMVSPDPLMGKRGYPLLLASGETADGLEHLVDRQHPHDFFMELSASLSRNIGPTSSMFLYGGLPGEPAFGPPAFMHREAIMDSPEAPISHHWLDSTHITFGVLTLGVVTNRVKLEVSRFNAREPDQHRWNIETGPLDSTAARLSWNPTNSLSLQGSWGKFRSPEQLEPGVDQRRWSASALYAKGIGSGWKLASTLAWGRKTIAEHDHVFRDDAVVAEASLKKNDWTLFSRGELTENRELIEVAGDHGPAYRVGKVSVGAVRDFRISEHISVGAGGLLALNFVPRALEEDYGSRNPMGTMAFIRLRVE</sequence>
<evidence type="ECO:0000313" key="3">
    <source>
        <dbReference type="EMBL" id="QIK78203.1"/>
    </source>
</evidence>
<evidence type="ECO:0000256" key="2">
    <source>
        <dbReference type="SAM" id="SignalP"/>
    </source>
</evidence>
<evidence type="ECO:0000313" key="4">
    <source>
        <dbReference type="Proteomes" id="UP000503222"/>
    </source>
</evidence>
<keyword evidence="4" id="KW-1185">Reference proteome</keyword>
<feature type="compositionally biased region" description="Basic and acidic residues" evidence="1">
    <location>
        <begin position="85"/>
        <end position="102"/>
    </location>
</feature>
<dbReference type="EMBL" id="CP049869">
    <property type="protein sequence ID" value="QIK78203.1"/>
    <property type="molecule type" value="Genomic_DNA"/>
</dbReference>
<proteinExistence type="predicted"/>
<name>A0A6G7YN82_9SPHN</name>
<protein>
    <recommendedName>
        <fullName evidence="5">TonB-dependent receptor</fullName>
    </recommendedName>
</protein>
<dbReference type="AlphaFoldDB" id="A0A6G7YN82"/>
<feature type="region of interest" description="Disordered" evidence="1">
    <location>
        <begin position="46"/>
        <end position="102"/>
    </location>
</feature>
<feature type="signal peptide" evidence="2">
    <location>
        <begin position="1"/>
        <end position="34"/>
    </location>
</feature>
<feature type="chain" id="PRO_5026142643" description="TonB-dependent receptor" evidence="2">
    <location>
        <begin position="35"/>
        <end position="497"/>
    </location>
</feature>
<dbReference type="KEGG" id="spii:G7077_04090"/>
<accession>A0A6G7YN82</accession>
<keyword evidence="2" id="KW-0732">Signal</keyword>
<evidence type="ECO:0000256" key="1">
    <source>
        <dbReference type="SAM" id="MobiDB-lite"/>
    </source>
</evidence>
<organism evidence="3 4">
    <name type="scientific">Sphingomonas piscis</name>
    <dbReference type="NCBI Taxonomy" id="2714943"/>
    <lineage>
        <taxon>Bacteria</taxon>
        <taxon>Pseudomonadati</taxon>
        <taxon>Pseudomonadota</taxon>
        <taxon>Alphaproteobacteria</taxon>
        <taxon>Sphingomonadales</taxon>
        <taxon>Sphingomonadaceae</taxon>
        <taxon>Sphingomonas</taxon>
    </lineage>
</organism>